<dbReference type="AlphaFoldDB" id="A0A8H7J7N8"/>
<evidence type="ECO:0000256" key="2">
    <source>
        <dbReference type="ARBA" id="ARBA00022857"/>
    </source>
</evidence>
<evidence type="ECO:0000313" key="7">
    <source>
        <dbReference type="EMBL" id="KAF9697982.1"/>
    </source>
</evidence>
<keyword evidence="2" id="KW-0521">NADP</keyword>
<dbReference type="GO" id="GO:0050085">
    <property type="term" value="F:mannitol 2-dehydrogenase (NADP+) activity"/>
    <property type="evidence" value="ECO:0007669"/>
    <property type="project" value="UniProtKB-EC"/>
</dbReference>
<sequence>MSMSIDECQTPRPGFPKPVPSGPANVLEQFSMKGKVIVVTGAAEGIGGAVADAMAEAGGDVALWYNSNPEAEKRAERLTKEHSVKTKAYSVNVTDAEAVKSTLDKVVAEFGKVDVFVANAGTGDSQPLLEQSLDAYRNLMAVNVDGPVYCAKYAGAIFKAQGFGNLIITGSISSHIVNVPVDQPIYNGSKAFITHMGKSLAREWRDFARVNIVSPGFFDTKMGAGPKVITEGLRMIPLGRQGDTREIKGVFLFLASNASSYVTGSDYLIDGGNAANPAISSHLFLNLQTRNTQSTVHDMASNQFPTKTALLESSTNSANPKEQDSMLLALPGEIRNYIYDYVVIYSHQRSLGRPPVRLPPTLRNMSYLKSLTQVCAQIRHETLFLYSKRQVQVPFEKLDLYLDTFVYSQPIRRKSEHCAAMVIDFQNRNKFDPGFDLLPLMQLSLGSKDVSIDAVCHWEVRWAYDLRYITASAIRSTKRQLTCLGEAIRSYWLFEGLRHVYVRSVGISIPGVEFVVEDDHAKSWMTIEEGPRRLLKFLGWSSFEDAPYPVTIRR</sequence>
<evidence type="ECO:0000313" key="8">
    <source>
        <dbReference type="Proteomes" id="UP000651452"/>
    </source>
</evidence>
<dbReference type="Proteomes" id="UP000651452">
    <property type="component" value="Unassembled WGS sequence"/>
</dbReference>
<proteinExistence type="inferred from homology"/>
<reference evidence="7" key="1">
    <citation type="submission" date="2018-12" db="EMBL/GenBank/DDBJ databases">
        <authorList>
            <person name="Syme R.A."/>
            <person name="Farfan-Caceres L."/>
            <person name="Lichtenzveig J."/>
        </authorList>
    </citation>
    <scope>NUCLEOTIDE SEQUENCE</scope>
    <source>
        <strain evidence="7">Al4</strain>
    </source>
</reference>
<evidence type="ECO:0000256" key="3">
    <source>
        <dbReference type="ARBA" id="ARBA00023002"/>
    </source>
</evidence>
<comment type="similarity">
    <text evidence="1">Belongs to the short-chain dehydrogenases/reductases (SDR) family.</text>
</comment>
<dbReference type="FunFam" id="3.40.50.720:FF:000090">
    <property type="entry name" value="NADP-dependent mannitol dehydrogenase"/>
    <property type="match status" value="1"/>
</dbReference>
<dbReference type="PRINTS" id="PR00081">
    <property type="entry name" value="GDHRDH"/>
</dbReference>
<name>A0A8H7J7N8_9PLEO</name>
<feature type="region of interest" description="Disordered" evidence="6">
    <location>
        <begin position="1"/>
        <end position="20"/>
    </location>
</feature>
<dbReference type="InterPro" id="IPR002347">
    <property type="entry name" value="SDR_fam"/>
</dbReference>
<evidence type="ECO:0000256" key="6">
    <source>
        <dbReference type="SAM" id="MobiDB-lite"/>
    </source>
</evidence>
<organism evidence="7 8">
    <name type="scientific">Ascochyta lentis</name>
    <dbReference type="NCBI Taxonomy" id="205686"/>
    <lineage>
        <taxon>Eukaryota</taxon>
        <taxon>Fungi</taxon>
        <taxon>Dikarya</taxon>
        <taxon>Ascomycota</taxon>
        <taxon>Pezizomycotina</taxon>
        <taxon>Dothideomycetes</taxon>
        <taxon>Pleosporomycetidae</taxon>
        <taxon>Pleosporales</taxon>
        <taxon>Pleosporineae</taxon>
        <taxon>Didymellaceae</taxon>
        <taxon>Ascochyta</taxon>
    </lineage>
</organism>
<dbReference type="PANTHER" id="PTHR43008">
    <property type="entry name" value="BENZIL REDUCTASE"/>
    <property type="match status" value="1"/>
</dbReference>
<evidence type="ECO:0000256" key="1">
    <source>
        <dbReference type="ARBA" id="ARBA00006484"/>
    </source>
</evidence>
<reference evidence="7" key="2">
    <citation type="submission" date="2020-09" db="EMBL/GenBank/DDBJ databases">
        <title>Reference genome assembly for Australian Ascochyta lentis isolate Al4.</title>
        <authorList>
            <person name="Lee R.C."/>
            <person name="Farfan-Caceres L.M."/>
            <person name="Debler J.W."/>
            <person name="Williams A.H."/>
            <person name="Henares B.M."/>
        </authorList>
    </citation>
    <scope>NUCLEOTIDE SEQUENCE</scope>
    <source>
        <strain evidence="7">Al4</strain>
    </source>
</reference>
<dbReference type="PANTHER" id="PTHR43008:SF1">
    <property type="entry name" value="NADP-DEPENDENT MANNITOL DEHYDROGENASE-RELATED"/>
    <property type="match status" value="1"/>
</dbReference>
<dbReference type="GO" id="GO:0050664">
    <property type="term" value="F:oxidoreductase activity, acting on NAD(P)H, oxygen as acceptor"/>
    <property type="evidence" value="ECO:0007669"/>
    <property type="project" value="TreeGrafter"/>
</dbReference>
<dbReference type="InterPro" id="IPR036291">
    <property type="entry name" value="NAD(P)-bd_dom_sf"/>
</dbReference>
<dbReference type="SUPFAM" id="SSF51735">
    <property type="entry name" value="NAD(P)-binding Rossmann-fold domains"/>
    <property type="match status" value="1"/>
</dbReference>
<keyword evidence="3" id="KW-0560">Oxidoreductase</keyword>
<comment type="caution">
    <text evidence="7">The sequence shown here is derived from an EMBL/GenBank/DDBJ whole genome shotgun (WGS) entry which is preliminary data.</text>
</comment>
<dbReference type="OrthoDB" id="1888931at2759"/>
<dbReference type="Pfam" id="PF13561">
    <property type="entry name" value="adh_short_C2"/>
    <property type="match status" value="1"/>
</dbReference>
<gene>
    <name evidence="7" type="ORF">EKO04_004217</name>
</gene>
<dbReference type="EMBL" id="RZGK01000007">
    <property type="protein sequence ID" value="KAF9697982.1"/>
    <property type="molecule type" value="Genomic_DNA"/>
</dbReference>
<dbReference type="PROSITE" id="PS00061">
    <property type="entry name" value="ADH_SHORT"/>
    <property type="match status" value="1"/>
</dbReference>
<dbReference type="GO" id="GO:0019594">
    <property type="term" value="P:mannitol metabolic process"/>
    <property type="evidence" value="ECO:0007669"/>
    <property type="project" value="UniProtKB-ARBA"/>
</dbReference>
<evidence type="ECO:0000256" key="5">
    <source>
        <dbReference type="ARBA" id="ARBA00069279"/>
    </source>
</evidence>
<protein>
    <recommendedName>
        <fullName evidence="5">NADP-dependent mannitol dehydrogenase</fullName>
        <ecNumber evidence="4">1.1.1.138</ecNumber>
    </recommendedName>
</protein>
<dbReference type="InterPro" id="IPR020904">
    <property type="entry name" value="Sc_DH/Rdtase_CS"/>
</dbReference>
<dbReference type="EC" id="1.1.1.138" evidence="4"/>
<evidence type="ECO:0000256" key="4">
    <source>
        <dbReference type="ARBA" id="ARBA00066645"/>
    </source>
</evidence>
<dbReference type="Gene3D" id="3.40.50.720">
    <property type="entry name" value="NAD(P)-binding Rossmann-like Domain"/>
    <property type="match status" value="1"/>
</dbReference>
<keyword evidence="8" id="KW-1185">Reference proteome</keyword>
<accession>A0A8H7J7N8</accession>